<dbReference type="AlphaFoldDB" id="A0A218VDD4"/>
<keyword evidence="5" id="KW-1185">Reference proteome</keyword>
<evidence type="ECO:0000256" key="1">
    <source>
        <dbReference type="ARBA" id="ARBA00008829"/>
    </source>
</evidence>
<dbReference type="SUPFAM" id="SSF51338">
    <property type="entry name" value="Composite domain of metallo-dependent hydrolases"/>
    <property type="match status" value="1"/>
</dbReference>
<evidence type="ECO:0000313" key="5">
    <source>
        <dbReference type="Proteomes" id="UP000197619"/>
    </source>
</evidence>
<organism evidence="4 5">
    <name type="scientific">Lonchura striata</name>
    <name type="common">white-rumped munia</name>
    <dbReference type="NCBI Taxonomy" id="40157"/>
    <lineage>
        <taxon>Eukaryota</taxon>
        <taxon>Metazoa</taxon>
        <taxon>Chordata</taxon>
        <taxon>Craniata</taxon>
        <taxon>Vertebrata</taxon>
        <taxon>Euteleostomi</taxon>
        <taxon>Archelosauria</taxon>
        <taxon>Archosauria</taxon>
        <taxon>Dinosauria</taxon>
        <taxon>Saurischia</taxon>
        <taxon>Theropoda</taxon>
        <taxon>Coelurosauria</taxon>
        <taxon>Aves</taxon>
        <taxon>Neognathae</taxon>
        <taxon>Neoaves</taxon>
        <taxon>Telluraves</taxon>
        <taxon>Australaves</taxon>
        <taxon>Passeriformes</taxon>
        <taxon>Passeroidea</taxon>
        <taxon>Estrildidae</taxon>
        <taxon>Estrildinae</taxon>
        <taxon>Lonchura</taxon>
    </lineage>
</organism>
<dbReference type="PANTHER" id="PTHR11647">
    <property type="entry name" value="HYDRANTOINASE/DIHYDROPYRIMIDINASE FAMILY MEMBER"/>
    <property type="match status" value="1"/>
</dbReference>
<gene>
    <name evidence="4" type="primary">DPYS</name>
    <name evidence="4" type="ORF">RLOC_00005313</name>
</gene>
<dbReference type="EMBL" id="MUZQ01000006">
    <property type="protein sequence ID" value="OWK64065.1"/>
    <property type="molecule type" value="Genomic_DNA"/>
</dbReference>
<proteinExistence type="inferred from homology"/>
<protein>
    <submittedName>
        <fullName evidence="4">Dihydropyrimidinase</fullName>
    </submittedName>
</protein>
<reference evidence="4 5" key="1">
    <citation type="submission" date="2017-05" db="EMBL/GenBank/DDBJ databases">
        <title>Genome of assembly of the Bengalese finch, Lonchura striata domestica.</title>
        <authorList>
            <person name="Colquitt B.M."/>
            <person name="Brainard M.S."/>
        </authorList>
    </citation>
    <scope>NUCLEOTIDE SEQUENCE [LARGE SCALE GENOMIC DNA]</scope>
    <source>
        <strain evidence="4">White83orange57</strain>
    </source>
</reference>
<dbReference type="GO" id="GO:0006208">
    <property type="term" value="P:pyrimidine nucleobase catabolic process"/>
    <property type="evidence" value="ECO:0007669"/>
    <property type="project" value="TreeGrafter"/>
</dbReference>
<feature type="modified residue" description="N6-carboxylysine" evidence="2">
    <location>
        <position position="197"/>
    </location>
</feature>
<evidence type="ECO:0000313" key="4">
    <source>
        <dbReference type="EMBL" id="OWK64065.1"/>
    </source>
</evidence>
<evidence type="ECO:0000259" key="3">
    <source>
        <dbReference type="Pfam" id="PF01979"/>
    </source>
</evidence>
<dbReference type="NCBIfam" id="TIGR02033">
    <property type="entry name" value="D-hydantoinase"/>
    <property type="match status" value="1"/>
</dbReference>
<dbReference type="SUPFAM" id="SSF51556">
    <property type="entry name" value="Metallo-dependent hydrolases"/>
    <property type="match status" value="2"/>
</dbReference>
<accession>A0A218VDD4</accession>
<comment type="similarity">
    <text evidence="1">Belongs to the metallo-dependent hydrolases superfamily. Hydantoinase/dihydropyrimidinase family.</text>
</comment>
<evidence type="ECO:0000256" key="2">
    <source>
        <dbReference type="PIRSR" id="PIRSR611778-50"/>
    </source>
</evidence>
<dbReference type="PANTHER" id="PTHR11647:SF50">
    <property type="entry name" value="DIHYDROPYRIMIDINASE"/>
    <property type="match status" value="1"/>
</dbReference>
<dbReference type="InterPro" id="IPR032466">
    <property type="entry name" value="Metal_Hydrolase"/>
</dbReference>
<sequence>MPPQTRARQRLLIKGGKVVNYDLSVVADVYVEDGVVQQVGPNLNPEPSTGLVVLDATSKLVIPGGIDTHTHMEFPFMGSRSKDDFYTGTKVGAHVHVYVCIWAFSEGCLLDIVVKQLAYSEVHPQPAAIAGGTTMIIDFAIPQKGCSLTEAFDTWKSWADPKVCCDYSLHVAVTWWSNKVKQEMESLVQNKGVNSFKMFMAYKDIYMVNDEELYEAFSCCKELGAVAQVHAENGELIAQGAKKMLAMGITGPEGHELCRPEEVEAEATQRAITIANAVNCPLYVVHVMSKSSAKVISNARREGKVVYGEPIAASLGTDGTNYWNKDWAHAAAYVMGPPLRPDPSTPGFLMNLLANGDLSVTGTDNCTFDISQKALGKDDFTKIPNGVNGVEDRMSVIWEKGVHSGKMDENRFVAVTSTNAAKIFNLYPKKGRIAVGSDADIVVWDPKATSNLKIFGLSVIKSIELTLSVTKNHYHLLTFQ</sequence>
<comment type="PTM">
    <text evidence="2">Carbamylation allows a single lysine to coordinate two divalent metal cations.</text>
</comment>
<dbReference type="InterPro" id="IPR011059">
    <property type="entry name" value="Metal-dep_hydrolase_composite"/>
</dbReference>
<dbReference type="FunFam" id="3.20.20.140:FF:000076">
    <property type="entry name" value="Dihydropyrimidinase like 2"/>
    <property type="match status" value="1"/>
</dbReference>
<dbReference type="InterPro" id="IPR006680">
    <property type="entry name" value="Amidohydro-rel"/>
</dbReference>
<dbReference type="Proteomes" id="UP000197619">
    <property type="component" value="Unassembled WGS sequence"/>
</dbReference>
<dbReference type="CDD" id="cd01314">
    <property type="entry name" value="D-HYD"/>
    <property type="match status" value="1"/>
</dbReference>
<name>A0A218VDD4_9PASE</name>
<dbReference type="STRING" id="299123.ENSLSDP00000005867"/>
<comment type="caution">
    <text evidence="4">The sequence shown here is derived from an EMBL/GenBank/DDBJ whole genome shotgun (WGS) entry which is preliminary data.</text>
</comment>
<dbReference type="InterPro" id="IPR011778">
    <property type="entry name" value="Hydantoinase/dihydroPyrase"/>
</dbReference>
<dbReference type="GO" id="GO:0004157">
    <property type="term" value="F:dihydropyrimidinase activity"/>
    <property type="evidence" value="ECO:0007669"/>
    <property type="project" value="TreeGrafter"/>
</dbReference>
<feature type="domain" description="Amidohydrolase-related" evidence="3">
    <location>
        <begin position="60"/>
        <end position="459"/>
    </location>
</feature>
<dbReference type="Gene3D" id="3.20.20.140">
    <property type="entry name" value="Metal-dependent hydrolases"/>
    <property type="match status" value="2"/>
</dbReference>
<dbReference type="GO" id="GO:0005829">
    <property type="term" value="C:cytosol"/>
    <property type="evidence" value="ECO:0007669"/>
    <property type="project" value="TreeGrafter"/>
</dbReference>
<dbReference type="InterPro" id="IPR050378">
    <property type="entry name" value="Metallo-dep_Hydrolases_sf"/>
</dbReference>
<dbReference type="Pfam" id="PF01979">
    <property type="entry name" value="Amidohydro_1"/>
    <property type="match status" value="1"/>
</dbReference>